<reference evidence="3" key="1">
    <citation type="submission" date="2025-08" db="UniProtKB">
        <authorList>
            <consortium name="RefSeq"/>
        </authorList>
    </citation>
    <scope>IDENTIFICATION</scope>
    <source>
        <tissue evidence="3">Silk gland</tissue>
    </source>
</reference>
<accession>A0A6J2KNE5</accession>
<feature type="non-terminal residue" evidence="3">
    <location>
        <position position="331"/>
    </location>
</feature>
<keyword evidence="2" id="KW-1185">Reference proteome</keyword>
<dbReference type="KEGG" id="bman:114253109"/>
<protein>
    <submittedName>
        <fullName evidence="3">Uncharacterized protein LOC114253109</fullName>
    </submittedName>
</protein>
<organism evidence="2 3">
    <name type="scientific">Bombyx mandarina</name>
    <name type="common">Wild silk moth</name>
    <name type="synonym">Wild silkworm</name>
    <dbReference type="NCBI Taxonomy" id="7092"/>
    <lineage>
        <taxon>Eukaryota</taxon>
        <taxon>Metazoa</taxon>
        <taxon>Ecdysozoa</taxon>
        <taxon>Arthropoda</taxon>
        <taxon>Hexapoda</taxon>
        <taxon>Insecta</taxon>
        <taxon>Pterygota</taxon>
        <taxon>Neoptera</taxon>
        <taxon>Endopterygota</taxon>
        <taxon>Lepidoptera</taxon>
        <taxon>Glossata</taxon>
        <taxon>Ditrysia</taxon>
        <taxon>Bombycoidea</taxon>
        <taxon>Bombycidae</taxon>
        <taxon>Bombycinae</taxon>
        <taxon>Bombyx</taxon>
    </lineage>
</organism>
<sequence length="331" mass="34811">MADVDPADTGAPKPAPSRAPITGQPKTQKAAPAPSQPAKVGPGRSRNKKKGGVNAAKPAPTPQPRPLPPAPANMDEAWTTVVRRGPKKVAVPPAPRPKPAPAATAPRQEGRAEPRGRNGRRRPRAPRSAAVVVELLPAGKEKGITYHEVMTQARGGVNVDALGVEGGIKVRQTANGARLIECPGPNTNAAAEKLAARLREILPDPEVVRIARPVKMAEVKITGLDECATKEEVASAIASQGNCALADVKVGELRATYSGTRTAWARCPIATANLLATPPQGRPSDSPGWLRVGWVVAHVQLQESRPWRCLRCFGTGHGLAKCPSTVDRSDL</sequence>
<evidence type="ECO:0000313" key="2">
    <source>
        <dbReference type="Proteomes" id="UP000504629"/>
    </source>
</evidence>
<dbReference type="AlphaFoldDB" id="A0A6J2KNE5"/>
<gene>
    <name evidence="3" type="primary">LOC114253109</name>
</gene>
<feature type="region of interest" description="Disordered" evidence="1">
    <location>
        <begin position="1"/>
        <end position="128"/>
    </location>
</feature>
<feature type="compositionally biased region" description="Pro residues" evidence="1">
    <location>
        <begin position="59"/>
        <end position="71"/>
    </location>
</feature>
<proteinExistence type="predicted"/>
<name>A0A6J2KNE5_BOMMA</name>
<dbReference type="RefSeq" id="XP_028043670.1">
    <property type="nucleotide sequence ID" value="XM_028187869.1"/>
</dbReference>
<dbReference type="Proteomes" id="UP000504629">
    <property type="component" value="Unplaced"/>
</dbReference>
<dbReference type="OrthoDB" id="7490362at2759"/>
<feature type="compositionally biased region" description="Low complexity" evidence="1">
    <location>
        <begin position="24"/>
        <end position="39"/>
    </location>
</feature>
<dbReference type="GeneID" id="114253109"/>
<evidence type="ECO:0000256" key="1">
    <source>
        <dbReference type="SAM" id="MobiDB-lite"/>
    </source>
</evidence>
<evidence type="ECO:0000313" key="3">
    <source>
        <dbReference type="RefSeq" id="XP_028043670.1"/>
    </source>
</evidence>